<dbReference type="InterPro" id="IPR006059">
    <property type="entry name" value="SBP"/>
</dbReference>
<feature type="chain" id="PRO_5038418299" evidence="1">
    <location>
        <begin position="29"/>
        <end position="450"/>
    </location>
</feature>
<dbReference type="AlphaFoldDB" id="D1BX57"/>
<evidence type="ECO:0000313" key="3">
    <source>
        <dbReference type="Proteomes" id="UP000002255"/>
    </source>
</evidence>
<evidence type="ECO:0000313" key="2">
    <source>
        <dbReference type="EMBL" id="ACZ31625.1"/>
    </source>
</evidence>
<reference evidence="3" key="1">
    <citation type="submission" date="2009-11" db="EMBL/GenBank/DDBJ databases">
        <title>The complete chromosome of Xylanimonas cellulosilytica DSM 15894.</title>
        <authorList>
            <consortium name="US DOE Joint Genome Institute (JGI-PGF)"/>
            <person name="Lucas S."/>
            <person name="Copeland A."/>
            <person name="Lapidus A."/>
            <person name="Glavina del Rio T."/>
            <person name="Dalin E."/>
            <person name="Tice H."/>
            <person name="Bruce D."/>
            <person name="Goodwin L."/>
            <person name="Pitluck S."/>
            <person name="Kyrpides N."/>
            <person name="Mavromatis K."/>
            <person name="Ivanova N."/>
            <person name="Mikhailova N."/>
            <person name="Foster B."/>
            <person name="Clum A."/>
            <person name="Brettin T."/>
            <person name="Detter J.C."/>
            <person name="Han C."/>
            <person name="Larimer F."/>
            <person name="Land M."/>
            <person name="Hauser L."/>
            <person name="Markowitz V."/>
            <person name="Cheng J.F."/>
            <person name="Hugenholtz P."/>
            <person name="Woyke T."/>
            <person name="Wu D."/>
            <person name="Gehrich-Schroeter G."/>
            <person name="Schneider S."/>
            <person name="Pukall S.R."/>
            <person name="Klenk H.P."/>
            <person name="Eisen J.A."/>
        </authorList>
    </citation>
    <scope>NUCLEOTIDE SEQUENCE [LARGE SCALE GENOMIC DNA]</scope>
    <source>
        <strain evidence="3">DSM 15894 / CECT 5975 / LMG 20990 / XIL07</strain>
    </source>
</reference>
<dbReference type="KEGG" id="xce:Xcel_2611"/>
<dbReference type="InterPro" id="IPR050490">
    <property type="entry name" value="Bact_solute-bd_prot1"/>
</dbReference>
<dbReference type="PANTHER" id="PTHR43649:SF32">
    <property type="entry name" value="SUGAR BINDING SECRETED PROTEIN"/>
    <property type="match status" value="1"/>
</dbReference>
<proteinExistence type="predicted"/>
<accession>D1BX57</accession>
<dbReference type="PROSITE" id="PS51257">
    <property type="entry name" value="PROKAR_LIPOPROTEIN"/>
    <property type="match status" value="1"/>
</dbReference>
<dbReference type="STRING" id="446471.Xcel_2611"/>
<dbReference type="SUPFAM" id="SSF53850">
    <property type="entry name" value="Periplasmic binding protein-like II"/>
    <property type="match status" value="1"/>
</dbReference>
<keyword evidence="1" id="KW-0732">Signal</keyword>
<dbReference type="HOGENOM" id="CLU_031285_2_3_11"/>
<dbReference type="Pfam" id="PF13416">
    <property type="entry name" value="SBP_bac_8"/>
    <property type="match status" value="1"/>
</dbReference>
<sequence length="450" mass="47013">MGSFMSKRRSLAITAGAATIALALTACGGDSGGSGGDTADGTSGEPITLKVTVFGAGGAEGDADGNNNLFRQYEAENEGITIEETNLGDGGKGLEAAQAAIGAGGVGLADVMMVEEGWLGTMTPLAADTFVDLRDFGADELEGRWIDWKAAQGTTPDGQVWAYGTDVGPQGLCFNQTQVEAAGIAKDRDELAEKLGGADATWDEFWEVGAEYTAATGEPWIGVPAFAFNAFVNQQDEGFYTRDNELNVEGNDALKGFLADIVEQQAAGVAGQINSWEWTNEDFHGSFGVHVCPGWMLGSISEAVKDGGSDVWDFADVFPGGATNWGGSFFAVPKVSEHQEEAAKLAAWLTADEQQITSFKNAGAFPSQVKAQSDPAVTGFTNELFNDAPVGQILASRAEGVVAQFKGEKDSVIQDKVFGDVIKQLNAGAITSADQAWQAALDSLTAQGIE</sequence>
<reference evidence="2 3" key="2">
    <citation type="journal article" date="2010" name="Stand. Genomic Sci.">
        <title>Complete genome sequence of Xylanimonas cellulosilytica type strain (XIL07).</title>
        <authorList>
            <person name="Foster B."/>
            <person name="Pukall R."/>
            <person name="Abt B."/>
            <person name="Nolan M."/>
            <person name="Glavina Del Rio T."/>
            <person name="Chen F."/>
            <person name="Lucas S."/>
            <person name="Tice H."/>
            <person name="Pitluck S."/>
            <person name="Cheng J.-F."/>
            <person name="Chertkov O."/>
            <person name="Brettin T."/>
            <person name="Han C."/>
            <person name="Detter J.C."/>
            <person name="Bruce D."/>
            <person name="Goodwin L."/>
            <person name="Ivanova N."/>
            <person name="Mavromatis K."/>
            <person name="Pati A."/>
            <person name="Mikhailova N."/>
            <person name="Chen A."/>
            <person name="Palaniappan K."/>
            <person name="Land M."/>
            <person name="Hauser L."/>
            <person name="Chang Y.-J."/>
            <person name="Jeffries C.D."/>
            <person name="Chain P."/>
            <person name="Rohde M."/>
            <person name="Goeker M."/>
            <person name="Bristow J."/>
            <person name="Eisen J.A."/>
            <person name="Markowitz V."/>
            <person name="Hugenholtz P."/>
            <person name="Kyrpides N.C."/>
            <person name="Klenk H.-P."/>
            <person name="Lapidus A."/>
        </authorList>
    </citation>
    <scope>NUCLEOTIDE SEQUENCE [LARGE SCALE GENOMIC DNA]</scope>
    <source>
        <strain evidence="3">DSM 15894 / CECT 5975 / LMG 20990 / XIL07</strain>
    </source>
</reference>
<gene>
    <name evidence="2" type="ordered locus">Xcel_2611</name>
</gene>
<feature type="signal peptide" evidence="1">
    <location>
        <begin position="1"/>
        <end position="28"/>
    </location>
</feature>
<dbReference type="EMBL" id="CP001821">
    <property type="protein sequence ID" value="ACZ31625.1"/>
    <property type="molecule type" value="Genomic_DNA"/>
</dbReference>
<protein>
    <submittedName>
        <fullName evidence="2">Extracellular solute-binding protein family 1</fullName>
    </submittedName>
</protein>
<dbReference type="eggNOG" id="COG1653">
    <property type="taxonomic scope" value="Bacteria"/>
</dbReference>
<dbReference type="Gene3D" id="3.40.190.10">
    <property type="entry name" value="Periplasmic binding protein-like II"/>
    <property type="match status" value="1"/>
</dbReference>
<dbReference type="Proteomes" id="UP000002255">
    <property type="component" value="Chromosome"/>
</dbReference>
<organism evidence="2 3">
    <name type="scientific">Xylanimonas cellulosilytica (strain DSM 15894 / JCM 12276 / CECT 5975 / KCTC 9989 / LMG 20990 / NBRC 107835 / XIL07)</name>
    <dbReference type="NCBI Taxonomy" id="446471"/>
    <lineage>
        <taxon>Bacteria</taxon>
        <taxon>Bacillati</taxon>
        <taxon>Actinomycetota</taxon>
        <taxon>Actinomycetes</taxon>
        <taxon>Micrococcales</taxon>
        <taxon>Promicromonosporaceae</taxon>
        <taxon>Xylanimonas</taxon>
    </lineage>
</organism>
<name>D1BX57_XYLCX</name>
<dbReference type="PANTHER" id="PTHR43649">
    <property type="entry name" value="ARABINOSE-BINDING PROTEIN-RELATED"/>
    <property type="match status" value="1"/>
</dbReference>
<evidence type="ECO:0000256" key="1">
    <source>
        <dbReference type="SAM" id="SignalP"/>
    </source>
</evidence>
<keyword evidence="3" id="KW-1185">Reference proteome</keyword>